<evidence type="ECO:0000313" key="2">
    <source>
        <dbReference type="Proteomes" id="UP000800200"/>
    </source>
</evidence>
<dbReference type="AlphaFoldDB" id="A0A6A6DA88"/>
<dbReference type="Proteomes" id="UP000800200">
    <property type="component" value="Unassembled WGS sequence"/>
</dbReference>
<organism evidence="1 2">
    <name type="scientific">Zopfia rhizophila CBS 207.26</name>
    <dbReference type="NCBI Taxonomy" id="1314779"/>
    <lineage>
        <taxon>Eukaryota</taxon>
        <taxon>Fungi</taxon>
        <taxon>Dikarya</taxon>
        <taxon>Ascomycota</taxon>
        <taxon>Pezizomycotina</taxon>
        <taxon>Dothideomycetes</taxon>
        <taxon>Dothideomycetes incertae sedis</taxon>
        <taxon>Zopfiaceae</taxon>
        <taxon>Zopfia</taxon>
    </lineage>
</organism>
<evidence type="ECO:0000313" key="1">
    <source>
        <dbReference type="EMBL" id="KAF2175408.1"/>
    </source>
</evidence>
<proteinExistence type="predicted"/>
<accession>A0A6A6DA88</accession>
<gene>
    <name evidence="1" type="ORF">K469DRAFT_610880</name>
</gene>
<reference evidence="1" key="1">
    <citation type="journal article" date="2020" name="Stud. Mycol.">
        <title>101 Dothideomycetes genomes: a test case for predicting lifestyles and emergence of pathogens.</title>
        <authorList>
            <person name="Haridas S."/>
            <person name="Albert R."/>
            <person name="Binder M."/>
            <person name="Bloem J."/>
            <person name="Labutti K."/>
            <person name="Salamov A."/>
            <person name="Andreopoulos B."/>
            <person name="Baker S."/>
            <person name="Barry K."/>
            <person name="Bills G."/>
            <person name="Bluhm B."/>
            <person name="Cannon C."/>
            <person name="Castanera R."/>
            <person name="Culley D."/>
            <person name="Daum C."/>
            <person name="Ezra D."/>
            <person name="Gonzalez J."/>
            <person name="Henrissat B."/>
            <person name="Kuo A."/>
            <person name="Liang C."/>
            <person name="Lipzen A."/>
            <person name="Lutzoni F."/>
            <person name="Magnuson J."/>
            <person name="Mondo S."/>
            <person name="Nolan M."/>
            <person name="Ohm R."/>
            <person name="Pangilinan J."/>
            <person name="Park H.-J."/>
            <person name="Ramirez L."/>
            <person name="Alfaro M."/>
            <person name="Sun H."/>
            <person name="Tritt A."/>
            <person name="Yoshinaga Y."/>
            <person name="Zwiers L.-H."/>
            <person name="Turgeon B."/>
            <person name="Goodwin S."/>
            <person name="Spatafora J."/>
            <person name="Crous P."/>
            <person name="Grigoriev I."/>
        </authorList>
    </citation>
    <scope>NUCLEOTIDE SEQUENCE</scope>
    <source>
        <strain evidence="1">CBS 207.26</strain>
    </source>
</reference>
<feature type="non-terminal residue" evidence="1">
    <location>
        <position position="1"/>
    </location>
</feature>
<dbReference type="EMBL" id="ML994734">
    <property type="protein sequence ID" value="KAF2175408.1"/>
    <property type="molecule type" value="Genomic_DNA"/>
</dbReference>
<keyword evidence="2" id="KW-1185">Reference proteome</keyword>
<sequence length="54" mass="6325">SDSKEELKKKKKELLEGYVLEFLISLLNYYLKDNKYKSVFISTTAVLDIDSNYS</sequence>
<name>A0A6A6DA88_9PEZI</name>
<protein>
    <submittedName>
        <fullName evidence="1">Uncharacterized protein</fullName>
    </submittedName>
</protein>